<keyword evidence="3 8" id="KW-0808">Transferase</keyword>
<evidence type="ECO:0000313" key="9">
    <source>
        <dbReference type="Proteomes" id="UP000538929"/>
    </source>
</evidence>
<name>A0A7W3T9E3_9ACTN</name>
<feature type="region of interest" description="Disordered" evidence="5">
    <location>
        <begin position="77"/>
        <end position="105"/>
    </location>
</feature>
<proteinExistence type="inferred from homology"/>
<dbReference type="InterPro" id="IPR010610">
    <property type="entry name" value="EryCIII-like_C"/>
</dbReference>
<comment type="caution">
    <text evidence="8">The sequence shown here is derived from an EMBL/GenBank/DDBJ whole genome shotgun (WGS) entry which is preliminary data.</text>
</comment>
<dbReference type="RefSeq" id="WP_182604453.1">
    <property type="nucleotide sequence ID" value="NZ_VKHT01000009.1"/>
</dbReference>
<comment type="similarity">
    <text evidence="1">Belongs to the glycosyltransferase 28 family.</text>
</comment>
<dbReference type="SUPFAM" id="SSF53756">
    <property type="entry name" value="UDP-Glycosyltransferase/glycogen phosphorylase"/>
    <property type="match status" value="1"/>
</dbReference>
<evidence type="ECO:0000259" key="7">
    <source>
        <dbReference type="Pfam" id="PF21036"/>
    </source>
</evidence>
<dbReference type="GO" id="GO:0016758">
    <property type="term" value="F:hexosyltransferase activity"/>
    <property type="evidence" value="ECO:0007669"/>
    <property type="project" value="UniProtKB-ARBA"/>
</dbReference>
<keyword evidence="9" id="KW-1185">Reference proteome</keyword>
<dbReference type="InterPro" id="IPR048284">
    <property type="entry name" value="EryCIII-like_N"/>
</dbReference>
<dbReference type="Pfam" id="PF21036">
    <property type="entry name" value="EryCIII-like_N"/>
    <property type="match status" value="1"/>
</dbReference>
<dbReference type="InterPro" id="IPR030953">
    <property type="entry name" value="Glycosyl_450act"/>
</dbReference>
<dbReference type="InterPro" id="IPR002213">
    <property type="entry name" value="UDP_glucos_trans"/>
</dbReference>
<evidence type="ECO:0000259" key="6">
    <source>
        <dbReference type="Pfam" id="PF06722"/>
    </source>
</evidence>
<dbReference type="PANTHER" id="PTHR48050">
    <property type="entry name" value="STEROL 3-BETA-GLUCOSYLTRANSFERASE"/>
    <property type="match status" value="1"/>
</dbReference>
<accession>A0A7W3T9E3</accession>
<dbReference type="PANTHER" id="PTHR48050:SF13">
    <property type="entry name" value="STEROL 3-BETA-GLUCOSYLTRANSFERASE UGT80A2"/>
    <property type="match status" value="1"/>
</dbReference>
<dbReference type="GO" id="GO:0017000">
    <property type="term" value="P:antibiotic biosynthetic process"/>
    <property type="evidence" value="ECO:0007669"/>
    <property type="project" value="UniProtKB-KW"/>
</dbReference>
<reference evidence="9" key="1">
    <citation type="submission" date="2019-10" db="EMBL/GenBank/DDBJ databases">
        <title>Streptomyces sp. nov., a novel actinobacterium isolated from alkaline environment.</title>
        <authorList>
            <person name="Golinska P."/>
        </authorList>
    </citation>
    <scope>NUCLEOTIDE SEQUENCE [LARGE SCALE GENOMIC DNA]</scope>
    <source>
        <strain evidence="9">DSM 42118</strain>
    </source>
</reference>
<feature type="domain" description="Erythromycin biosynthesis protein CIII-like N-terminal" evidence="7">
    <location>
        <begin position="22"/>
        <end position="265"/>
    </location>
</feature>
<keyword evidence="4" id="KW-0045">Antibiotic biosynthesis</keyword>
<feature type="domain" description="Erythromycin biosynthesis protein CIII-like C-terminal" evidence="6">
    <location>
        <begin position="281"/>
        <end position="430"/>
    </location>
</feature>
<evidence type="ECO:0000256" key="4">
    <source>
        <dbReference type="ARBA" id="ARBA00023194"/>
    </source>
</evidence>
<dbReference type="InterPro" id="IPR050426">
    <property type="entry name" value="Glycosyltransferase_28"/>
</dbReference>
<organism evidence="8 9">
    <name type="scientific">Streptomyces alkaliphilus</name>
    <dbReference type="NCBI Taxonomy" id="1472722"/>
    <lineage>
        <taxon>Bacteria</taxon>
        <taxon>Bacillati</taxon>
        <taxon>Actinomycetota</taxon>
        <taxon>Actinomycetes</taxon>
        <taxon>Kitasatosporales</taxon>
        <taxon>Streptomycetaceae</taxon>
        <taxon>Streptomyces</taxon>
    </lineage>
</organism>
<dbReference type="CDD" id="cd03784">
    <property type="entry name" value="GT1_Gtf-like"/>
    <property type="match status" value="1"/>
</dbReference>
<protein>
    <submittedName>
        <fullName evidence="8">Activator-dependent family glycosyltransferase</fullName>
    </submittedName>
</protein>
<evidence type="ECO:0000256" key="2">
    <source>
        <dbReference type="ARBA" id="ARBA00022676"/>
    </source>
</evidence>
<sequence>MRVLFVTNPFRAHLYVQVPLGWALRTAGHEVCVAGPPDMATAIANTGLPGVSVGPELLLEKKMAQAVPDDAPMKMAGTAPGDRQAGPVDPRALRTGKSRQEDFGWGDPRVELEDFTAGVRDVFCPDSAFDDLVDFARLWRPDLVITDPTAFPGAVAARAVGAAHARMLWSVDRVAQLRAACRSGSGDAGDPMREWLEPILRRHGCDFDETAVLGQWTISPSPPWIRQPEGIPYLPVRNMAFNGPSTVPGWVYERPTRRRVCITQGISHRDATIGGSASVRALLDAVADLDVEVIATLDAGQLGSVTIPDNVRAVDFVPLNALLPSCSAFVHEGGTGAFASALEHGVPQIIVPNDFKVEKWGGPLAMANGLESRGAGVYAGNSGTFSARALRDGLELVLGDPSYAARAALLRTEIKAMPTPNEIVPPLEKLTAEYRTPRA</sequence>
<keyword evidence="2" id="KW-0328">Glycosyltransferase</keyword>
<evidence type="ECO:0000313" key="8">
    <source>
        <dbReference type="EMBL" id="MBB0242656.1"/>
    </source>
</evidence>
<dbReference type="NCBIfam" id="TIGR04516">
    <property type="entry name" value="glycosyl_450act"/>
    <property type="match status" value="1"/>
</dbReference>
<dbReference type="Pfam" id="PF06722">
    <property type="entry name" value="EryCIII-like_C"/>
    <property type="match status" value="1"/>
</dbReference>
<dbReference type="EMBL" id="VKHT01000009">
    <property type="protein sequence ID" value="MBB0242656.1"/>
    <property type="molecule type" value="Genomic_DNA"/>
</dbReference>
<dbReference type="GO" id="GO:0008194">
    <property type="term" value="F:UDP-glycosyltransferase activity"/>
    <property type="evidence" value="ECO:0007669"/>
    <property type="project" value="InterPro"/>
</dbReference>
<dbReference type="Proteomes" id="UP000538929">
    <property type="component" value="Unassembled WGS sequence"/>
</dbReference>
<evidence type="ECO:0000256" key="3">
    <source>
        <dbReference type="ARBA" id="ARBA00022679"/>
    </source>
</evidence>
<gene>
    <name evidence="8" type="ORF">FNQ90_00670</name>
</gene>
<evidence type="ECO:0000256" key="5">
    <source>
        <dbReference type="SAM" id="MobiDB-lite"/>
    </source>
</evidence>
<evidence type="ECO:0000256" key="1">
    <source>
        <dbReference type="ARBA" id="ARBA00006962"/>
    </source>
</evidence>
<dbReference type="Gene3D" id="3.40.50.2000">
    <property type="entry name" value="Glycogen Phosphorylase B"/>
    <property type="match status" value="2"/>
</dbReference>
<dbReference type="AlphaFoldDB" id="A0A7W3T9E3"/>